<dbReference type="Pfam" id="PF02933">
    <property type="entry name" value="CDC48_2"/>
    <property type="match status" value="1"/>
</dbReference>
<evidence type="ECO:0000256" key="3">
    <source>
        <dbReference type="ARBA" id="ARBA00022840"/>
    </source>
</evidence>
<protein>
    <recommendedName>
        <fullName evidence="4">CDC48 domain-containing protein</fullName>
    </recommendedName>
</protein>
<dbReference type="Ensembl" id="ENSLLET00000038169.1">
    <property type="protein sequence ID" value="ENSLLEP00000036748.1"/>
    <property type="gene ID" value="ENSLLEG00000023261.1"/>
</dbReference>
<keyword evidence="2" id="KW-0547">Nucleotide-binding</keyword>
<keyword evidence="3" id="KW-0067">ATP-binding</keyword>
<evidence type="ECO:0000256" key="2">
    <source>
        <dbReference type="ARBA" id="ARBA00022741"/>
    </source>
</evidence>
<evidence type="ECO:0000313" key="5">
    <source>
        <dbReference type="Ensembl" id="ENSLLEP00000036748.1"/>
    </source>
</evidence>
<dbReference type="InterPro" id="IPR027417">
    <property type="entry name" value="P-loop_NTPase"/>
</dbReference>
<feature type="domain" description="CDC48" evidence="4">
    <location>
        <begin position="92"/>
        <end position="158"/>
    </location>
</feature>
<dbReference type="SMART" id="SM01072">
    <property type="entry name" value="CDC48_2"/>
    <property type="match status" value="1"/>
</dbReference>
<dbReference type="SUPFAM" id="SSF54585">
    <property type="entry name" value="Cdc48 domain 2-like"/>
    <property type="match status" value="1"/>
</dbReference>
<dbReference type="InterPro" id="IPR029067">
    <property type="entry name" value="CDC48_domain_2-like_sf"/>
</dbReference>
<comment type="similarity">
    <text evidence="1">Belongs to the AAA ATPase family.</text>
</comment>
<reference evidence="5" key="2">
    <citation type="submission" date="2025-09" db="UniProtKB">
        <authorList>
            <consortium name="Ensembl"/>
        </authorList>
    </citation>
    <scope>IDENTIFICATION</scope>
</reference>
<dbReference type="GO" id="GO:0005524">
    <property type="term" value="F:ATP binding"/>
    <property type="evidence" value="ECO:0007669"/>
    <property type="project" value="UniProtKB-KW"/>
</dbReference>
<dbReference type="SUPFAM" id="SSF50692">
    <property type="entry name" value="ADC-like"/>
    <property type="match status" value="1"/>
</dbReference>
<dbReference type="Proteomes" id="UP000694569">
    <property type="component" value="Unplaced"/>
</dbReference>
<evidence type="ECO:0000256" key="1">
    <source>
        <dbReference type="ARBA" id="ARBA00006914"/>
    </source>
</evidence>
<reference evidence="5" key="1">
    <citation type="submission" date="2025-08" db="UniProtKB">
        <authorList>
            <consortium name="Ensembl"/>
        </authorList>
    </citation>
    <scope>IDENTIFICATION</scope>
</reference>
<dbReference type="AlphaFoldDB" id="A0A8C5QHT7"/>
<accession>A0A8C5QHT7</accession>
<dbReference type="Gene3D" id="3.10.330.10">
    <property type="match status" value="1"/>
</dbReference>
<dbReference type="GeneTree" id="ENSGT00900000141071"/>
<dbReference type="InterPro" id="IPR004201">
    <property type="entry name" value="Cdc48_dom2"/>
</dbReference>
<sequence length="232" mass="26641">MASISDSKADDLSAAILKQKNWPKRLIVDEAINDDNSVVSLSHGKMDELQLFRGDPAVCKKFIGIGCATWRCHYFVLQCNYMTHHLWKEDPCLHGNLFEVYLKPYFLEVYRPIRKGNIFLVRVEMRAVEFKVVETDPSLYCIVAPDTVIHYESLNEEGFDNIGGCRKQLAQTREMVELPLRHKAIFKAIGVKYPHGILLYPRGATSQDTGVHLFLFSLHLPLFYEAALTHLW</sequence>
<evidence type="ECO:0000259" key="4">
    <source>
        <dbReference type="SMART" id="SM01072"/>
    </source>
</evidence>
<evidence type="ECO:0000313" key="6">
    <source>
        <dbReference type="Proteomes" id="UP000694569"/>
    </source>
</evidence>
<organism evidence="5 6">
    <name type="scientific">Leptobrachium leishanense</name>
    <name type="common">Leishan spiny toad</name>
    <dbReference type="NCBI Taxonomy" id="445787"/>
    <lineage>
        <taxon>Eukaryota</taxon>
        <taxon>Metazoa</taxon>
        <taxon>Chordata</taxon>
        <taxon>Craniata</taxon>
        <taxon>Vertebrata</taxon>
        <taxon>Euteleostomi</taxon>
        <taxon>Amphibia</taxon>
        <taxon>Batrachia</taxon>
        <taxon>Anura</taxon>
        <taxon>Pelobatoidea</taxon>
        <taxon>Megophryidae</taxon>
        <taxon>Leptobrachium</taxon>
    </lineage>
</organism>
<proteinExistence type="inferred from homology"/>
<dbReference type="Gene3D" id="3.40.50.300">
    <property type="entry name" value="P-loop containing nucleotide triphosphate hydrolases"/>
    <property type="match status" value="1"/>
</dbReference>
<keyword evidence="6" id="KW-1185">Reference proteome</keyword>
<dbReference type="Gene3D" id="2.40.40.20">
    <property type="match status" value="1"/>
</dbReference>
<name>A0A8C5QHT7_9ANUR</name>
<dbReference type="InterPro" id="IPR009010">
    <property type="entry name" value="Asp_de-COase-like_dom_sf"/>
</dbReference>
<dbReference type="FunFam" id="3.10.330.10:FF:000001">
    <property type="entry name" value="Cell division control 48"/>
    <property type="match status" value="1"/>
</dbReference>
<dbReference type="OrthoDB" id="27435at2759"/>